<dbReference type="EMBL" id="KQ991081">
    <property type="protein sequence ID" value="KZV52404.1"/>
    <property type="molecule type" value="Genomic_DNA"/>
</dbReference>
<dbReference type="Proteomes" id="UP000250235">
    <property type="component" value="Unassembled WGS sequence"/>
</dbReference>
<feature type="compositionally biased region" description="Low complexity" evidence="1">
    <location>
        <begin position="499"/>
        <end position="514"/>
    </location>
</feature>
<evidence type="ECO:0000313" key="3">
    <source>
        <dbReference type="Proteomes" id="UP000250235"/>
    </source>
</evidence>
<gene>
    <name evidence="2" type="ORF">F511_32125</name>
</gene>
<reference evidence="2 3" key="1">
    <citation type="journal article" date="2015" name="Proc. Natl. Acad. Sci. U.S.A.">
        <title>The resurrection genome of Boea hygrometrica: A blueprint for survival of dehydration.</title>
        <authorList>
            <person name="Xiao L."/>
            <person name="Yang G."/>
            <person name="Zhang L."/>
            <person name="Yang X."/>
            <person name="Zhao S."/>
            <person name="Ji Z."/>
            <person name="Zhou Q."/>
            <person name="Hu M."/>
            <person name="Wang Y."/>
            <person name="Chen M."/>
            <person name="Xu Y."/>
            <person name="Jin H."/>
            <person name="Xiao X."/>
            <person name="Hu G."/>
            <person name="Bao F."/>
            <person name="Hu Y."/>
            <person name="Wan P."/>
            <person name="Li L."/>
            <person name="Deng X."/>
            <person name="Kuang T."/>
            <person name="Xiang C."/>
            <person name="Zhu J.K."/>
            <person name="Oliver M.J."/>
            <person name="He Y."/>
        </authorList>
    </citation>
    <scope>NUCLEOTIDE SEQUENCE [LARGE SCALE GENOMIC DNA]</scope>
    <source>
        <strain evidence="3">cv. XS01</strain>
    </source>
</reference>
<protein>
    <submittedName>
        <fullName evidence="2">Uncharacterized protein</fullName>
    </submittedName>
</protein>
<sequence>MVQMFKALESSGLRGFLGCSSSIYEASLVEFFHNASVRDDKVVGAVQGKSVEISEELFAGTFELPTEGLTEMTEVPKDLVFDARSAFSMSGHDDSCFEASPRVCGADLYSFEGGTRPDLELGESKAFPPLKILTAKIVGTYISKNKNIAAEEVLEMPQDRVVKKATTNRRQAPAVVEAAAKKKRTTVGIAATNRRPAPAVVEAAAKKKRTTVGRAAPANKNFAMVPVVQNPEPISVVPVVTPRAQQRKAPKRKLVLRGESDDEIVDNIIHQVITETSQIETGETDFKEPVVMETARTDPVATKSRIDVSAITNNEEGSLVETEKEKAKEKEKDIKPLADEGMSIEKIIDSEDTEPLSKPTRIKFGLGIEIKGVQEGDLYKASLPQIDAADKGKAPLVETDTVKGYSAREMFTLICADIDFLVQIREKVIEEIVSFFHSFSLRRLAVLESVSDMVAKEEQMLQWAETDSLQTAVQRRMYIIAKYREMLLRKFLEARSSRSENPSSSSSRSSSGSRMLLTADDLPENHPSDAIFPDVETHAVQISMPISIVSSHYYTEEFAQLRATVDKIHLKQVQTLGDIDDLKAVLTSRMSHLERSVQNDSTHHGHIFRHFIREVQEEVKTLKADLNAFRQETQTGIATLTTQLSEIMTYLNRGRDGKKGEVSSSRGPQPPPYDRNRPGSGDGGRGRGSSSEPSRKRKF</sequence>
<organism evidence="2 3">
    <name type="scientific">Dorcoceras hygrometricum</name>
    <dbReference type="NCBI Taxonomy" id="472368"/>
    <lineage>
        <taxon>Eukaryota</taxon>
        <taxon>Viridiplantae</taxon>
        <taxon>Streptophyta</taxon>
        <taxon>Embryophyta</taxon>
        <taxon>Tracheophyta</taxon>
        <taxon>Spermatophyta</taxon>
        <taxon>Magnoliopsida</taxon>
        <taxon>eudicotyledons</taxon>
        <taxon>Gunneridae</taxon>
        <taxon>Pentapetalae</taxon>
        <taxon>asterids</taxon>
        <taxon>lamiids</taxon>
        <taxon>Lamiales</taxon>
        <taxon>Gesneriaceae</taxon>
        <taxon>Didymocarpoideae</taxon>
        <taxon>Trichosporeae</taxon>
        <taxon>Loxocarpinae</taxon>
        <taxon>Dorcoceras</taxon>
    </lineage>
</organism>
<feature type="region of interest" description="Disordered" evidence="1">
    <location>
        <begin position="498"/>
        <end position="520"/>
    </location>
</feature>
<proteinExistence type="predicted"/>
<feature type="region of interest" description="Disordered" evidence="1">
    <location>
        <begin position="653"/>
        <end position="699"/>
    </location>
</feature>
<evidence type="ECO:0000256" key="1">
    <source>
        <dbReference type="SAM" id="MobiDB-lite"/>
    </source>
</evidence>
<accession>A0A2Z7CYS3</accession>
<keyword evidence="3" id="KW-1185">Reference proteome</keyword>
<dbReference type="AlphaFoldDB" id="A0A2Z7CYS3"/>
<name>A0A2Z7CYS3_9LAMI</name>
<evidence type="ECO:0000313" key="2">
    <source>
        <dbReference type="EMBL" id="KZV52404.1"/>
    </source>
</evidence>